<comment type="caution">
    <text evidence="1">The sequence shown here is derived from an EMBL/GenBank/DDBJ whole genome shotgun (WGS) entry which is preliminary data.</text>
</comment>
<organism evidence="1 2">
    <name type="scientific">Adineta ricciae</name>
    <name type="common">Rotifer</name>
    <dbReference type="NCBI Taxonomy" id="249248"/>
    <lineage>
        <taxon>Eukaryota</taxon>
        <taxon>Metazoa</taxon>
        <taxon>Spiralia</taxon>
        <taxon>Gnathifera</taxon>
        <taxon>Rotifera</taxon>
        <taxon>Eurotatoria</taxon>
        <taxon>Bdelloidea</taxon>
        <taxon>Adinetida</taxon>
        <taxon>Adinetidae</taxon>
        <taxon>Adineta</taxon>
    </lineage>
</organism>
<gene>
    <name evidence="1" type="ORF">XAT740_LOCUS64080</name>
</gene>
<name>A0A816HYR6_ADIRI</name>
<reference evidence="1" key="1">
    <citation type="submission" date="2021-02" db="EMBL/GenBank/DDBJ databases">
        <authorList>
            <person name="Nowell W R."/>
        </authorList>
    </citation>
    <scope>NUCLEOTIDE SEQUENCE</scope>
</reference>
<dbReference type="Proteomes" id="UP000663828">
    <property type="component" value="Unassembled WGS sequence"/>
</dbReference>
<protein>
    <submittedName>
        <fullName evidence="1">Uncharacterized protein</fullName>
    </submittedName>
</protein>
<accession>A0A816HYR6</accession>
<dbReference type="EMBL" id="CAJNOR010021267">
    <property type="protein sequence ID" value="CAF1691191.1"/>
    <property type="molecule type" value="Genomic_DNA"/>
</dbReference>
<evidence type="ECO:0000313" key="2">
    <source>
        <dbReference type="Proteomes" id="UP000663828"/>
    </source>
</evidence>
<feature type="non-terminal residue" evidence="1">
    <location>
        <position position="1"/>
    </location>
</feature>
<dbReference type="AlphaFoldDB" id="A0A816HYR6"/>
<keyword evidence="2" id="KW-1185">Reference proteome</keyword>
<evidence type="ECO:0000313" key="1">
    <source>
        <dbReference type="EMBL" id="CAF1691191.1"/>
    </source>
</evidence>
<proteinExistence type="predicted"/>
<sequence>YSYNPCKPFSEGSVCINTAVCQTSINDQYQYVIGDQETATWNPGNGTSIDPSITYTHDDRTVVVQLRCSTSEKEEFQVFGEDPLKRYTCRLTHKCACWNGCASK</sequence>